<feature type="compositionally biased region" description="Low complexity" evidence="3">
    <location>
        <begin position="256"/>
        <end position="269"/>
    </location>
</feature>
<evidence type="ECO:0000256" key="2">
    <source>
        <dbReference type="RuleBase" id="RU003750"/>
    </source>
</evidence>
<protein>
    <submittedName>
        <fullName evidence="5">CDP-alcohol phosphatidyltransferase family protein</fullName>
    </submittedName>
</protein>
<evidence type="ECO:0000313" key="6">
    <source>
        <dbReference type="Proteomes" id="UP001501594"/>
    </source>
</evidence>
<feature type="transmembrane region" description="Helical" evidence="4">
    <location>
        <begin position="150"/>
        <end position="169"/>
    </location>
</feature>
<comment type="caution">
    <text evidence="5">The sequence shown here is derived from an EMBL/GenBank/DDBJ whole genome shotgun (WGS) entry which is preliminary data.</text>
</comment>
<evidence type="ECO:0000256" key="1">
    <source>
        <dbReference type="ARBA" id="ARBA00022679"/>
    </source>
</evidence>
<comment type="similarity">
    <text evidence="2">Belongs to the CDP-alcohol phosphatidyltransferase class-I family.</text>
</comment>
<dbReference type="EMBL" id="BAABAU010000001">
    <property type="protein sequence ID" value="GAA4264659.1"/>
    <property type="molecule type" value="Genomic_DNA"/>
</dbReference>
<gene>
    <name evidence="5" type="ORF">GCM10022256_02710</name>
</gene>
<dbReference type="Proteomes" id="UP001501594">
    <property type="component" value="Unassembled WGS sequence"/>
</dbReference>
<sequence length="277" mass="29045">MSRAAGGETYAGSLARLSTAQKGSSGAPAYSRFINRRLGRYLAAGAYQLGMTPNQVTAVSALFTFAGIAVIAFVPTTIWSAVAVVLLLVIGYALDSADGQLARLRGGGSPAGEWLDHVIDATKIGVLHLAVFGNWLREPQGREAVLGVPLAYEVVAAVAFFAIVLTDQLRRAQHVRTGIPTRGSRRTSALYSLAVVPTDYGLMCLAFVLLAWPLGFTVVYIAFFAANTLYLLLALPKWFRELKGLGELPDAGAASASAASDTGLAASDTGLAAEARP</sequence>
<dbReference type="PROSITE" id="PS00379">
    <property type="entry name" value="CDP_ALCOHOL_P_TRANSF"/>
    <property type="match status" value="1"/>
</dbReference>
<keyword evidence="4" id="KW-1133">Transmembrane helix</keyword>
<feature type="transmembrane region" description="Helical" evidence="4">
    <location>
        <begin position="61"/>
        <end position="94"/>
    </location>
</feature>
<dbReference type="Pfam" id="PF01066">
    <property type="entry name" value="CDP-OH_P_transf"/>
    <property type="match status" value="1"/>
</dbReference>
<dbReference type="InterPro" id="IPR043130">
    <property type="entry name" value="CDP-OH_PTrfase_TM_dom"/>
</dbReference>
<feature type="transmembrane region" description="Helical" evidence="4">
    <location>
        <begin position="218"/>
        <end position="235"/>
    </location>
</feature>
<evidence type="ECO:0000313" key="5">
    <source>
        <dbReference type="EMBL" id="GAA4264659.1"/>
    </source>
</evidence>
<keyword evidence="1 2" id="KW-0808">Transferase</keyword>
<evidence type="ECO:0000256" key="4">
    <source>
        <dbReference type="SAM" id="Phobius"/>
    </source>
</evidence>
<dbReference type="Gene3D" id="1.20.120.1760">
    <property type="match status" value="1"/>
</dbReference>
<reference evidence="6" key="1">
    <citation type="journal article" date="2019" name="Int. J. Syst. Evol. Microbiol.">
        <title>The Global Catalogue of Microorganisms (GCM) 10K type strain sequencing project: providing services to taxonomists for standard genome sequencing and annotation.</title>
        <authorList>
            <consortium name="The Broad Institute Genomics Platform"/>
            <consortium name="The Broad Institute Genome Sequencing Center for Infectious Disease"/>
            <person name="Wu L."/>
            <person name="Ma J."/>
        </authorList>
    </citation>
    <scope>NUCLEOTIDE SEQUENCE [LARGE SCALE GENOMIC DNA]</scope>
    <source>
        <strain evidence="6">JCM 17442</strain>
    </source>
</reference>
<feature type="region of interest" description="Disordered" evidence="3">
    <location>
        <begin position="256"/>
        <end position="277"/>
    </location>
</feature>
<keyword evidence="4" id="KW-0472">Membrane</keyword>
<accession>A0ABP8DXH3</accession>
<dbReference type="InterPro" id="IPR000462">
    <property type="entry name" value="CDP-OH_P_trans"/>
</dbReference>
<feature type="transmembrane region" description="Helical" evidence="4">
    <location>
        <begin position="190"/>
        <end position="212"/>
    </location>
</feature>
<dbReference type="RefSeq" id="WP_344793247.1">
    <property type="nucleotide sequence ID" value="NZ_BAABAU010000001.1"/>
</dbReference>
<evidence type="ECO:0000256" key="3">
    <source>
        <dbReference type="SAM" id="MobiDB-lite"/>
    </source>
</evidence>
<keyword evidence="6" id="KW-1185">Reference proteome</keyword>
<organism evidence="5 6">
    <name type="scientific">Frondihabitans peucedani</name>
    <dbReference type="NCBI Taxonomy" id="598626"/>
    <lineage>
        <taxon>Bacteria</taxon>
        <taxon>Bacillati</taxon>
        <taxon>Actinomycetota</taxon>
        <taxon>Actinomycetes</taxon>
        <taxon>Micrococcales</taxon>
        <taxon>Microbacteriaceae</taxon>
        <taxon>Frondihabitans</taxon>
    </lineage>
</organism>
<keyword evidence="4" id="KW-0812">Transmembrane</keyword>
<proteinExistence type="inferred from homology"/>
<name>A0ABP8DXH3_9MICO</name>
<dbReference type="InterPro" id="IPR048254">
    <property type="entry name" value="CDP_ALCOHOL_P_TRANSF_CS"/>
</dbReference>